<sequence length="315" mass="33889">MSAPKLAVARLPSARKTFLVGLDGSNLSFRALRLAAALADDMKDNVVVVHVSDKIDEKMLQSKVSDTLLHAGIQVRRQAFEIVECSGEWTIAGTLIYLANHIAKGTGVLVLGAAGKAGEEHGRAGPKGQLPMGSVALTCQEVCKVPVVIVKSTHSPITMPDVRRGMRPSCSGNPNGLLYVVCIDGSNLARMAFDTAVLFAKRQDSIHLLHIRDSGRSVTSFADDTEKMKSMYEAECTKLVSLRVVKSAIFVVVPQSQSIKDHIMEYVDSTMCDLVIMGSVELSKSTRKFKLGSVCSSVSRESAAHACIVKNFNVA</sequence>
<protein>
    <recommendedName>
        <fullName evidence="2">UspA domain-containing protein</fullName>
    </recommendedName>
</protein>
<evidence type="ECO:0000256" key="1">
    <source>
        <dbReference type="ARBA" id="ARBA00008791"/>
    </source>
</evidence>
<dbReference type="InterPro" id="IPR006016">
    <property type="entry name" value="UspA"/>
</dbReference>
<dbReference type="Proteomes" id="UP001515480">
    <property type="component" value="Unassembled WGS sequence"/>
</dbReference>
<accession>A0AB34KDG9</accession>
<dbReference type="SUPFAM" id="SSF52402">
    <property type="entry name" value="Adenine nucleotide alpha hydrolases-like"/>
    <property type="match status" value="2"/>
</dbReference>
<evidence type="ECO:0000313" key="3">
    <source>
        <dbReference type="EMBL" id="KAL1530470.1"/>
    </source>
</evidence>
<keyword evidence="4" id="KW-1185">Reference proteome</keyword>
<dbReference type="EMBL" id="JBGBPQ010000001">
    <property type="protein sequence ID" value="KAL1530470.1"/>
    <property type="molecule type" value="Genomic_DNA"/>
</dbReference>
<dbReference type="CDD" id="cd00293">
    <property type="entry name" value="USP-like"/>
    <property type="match status" value="1"/>
</dbReference>
<evidence type="ECO:0000259" key="2">
    <source>
        <dbReference type="Pfam" id="PF00582"/>
    </source>
</evidence>
<dbReference type="PANTHER" id="PTHR46268">
    <property type="entry name" value="STRESS RESPONSE PROTEIN NHAX"/>
    <property type="match status" value="1"/>
</dbReference>
<dbReference type="Gene3D" id="3.40.50.12370">
    <property type="match status" value="1"/>
</dbReference>
<reference evidence="3 4" key="1">
    <citation type="journal article" date="2024" name="Science">
        <title>Giant polyketide synthase enzymes in the biosynthesis of giant marine polyether toxins.</title>
        <authorList>
            <person name="Fallon T.R."/>
            <person name="Shende V.V."/>
            <person name="Wierzbicki I.H."/>
            <person name="Pendleton A.L."/>
            <person name="Watervoot N.F."/>
            <person name="Auber R.P."/>
            <person name="Gonzalez D.J."/>
            <person name="Wisecaver J.H."/>
            <person name="Moore B.S."/>
        </authorList>
    </citation>
    <scope>NUCLEOTIDE SEQUENCE [LARGE SCALE GENOMIC DNA]</scope>
    <source>
        <strain evidence="3 4">12B1</strain>
    </source>
</reference>
<dbReference type="Pfam" id="PF00582">
    <property type="entry name" value="Usp"/>
    <property type="match status" value="2"/>
</dbReference>
<dbReference type="InterPro" id="IPR006015">
    <property type="entry name" value="Universal_stress_UspA"/>
</dbReference>
<organism evidence="3 4">
    <name type="scientific">Prymnesium parvum</name>
    <name type="common">Toxic golden alga</name>
    <dbReference type="NCBI Taxonomy" id="97485"/>
    <lineage>
        <taxon>Eukaryota</taxon>
        <taxon>Haptista</taxon>
        <taxon>Haptophyta</taxon>
        <taxon>Prymnesiophyceae</taxon>
        <taxon>Prymnesiales</taxon>
        <taxon>Prymnesiaceae</taxon>
        <taxon>Prymnesium</taxon>
    </lineage>
</organism>
<dbReference type="AlphaFoldDB" id="A0AB34KDG9"/>
<dbReference type="PRINTS" id="PR01438">
    <property type="entry name" value="UNVRSLSTRESS"/>
</dbReference>
<dbReference type="PANTHER" id="PTHR46268:SF6">
    <property type="entry name" value="UNIVERSAL STRESS PROTEIN UP12"/>
    <property type="match status" value="1"/>
</dbReference>
<feature type="domain" description="UspA" evidence="2">
    <location>
        <begin position="16"/>
        <end position="151"/>
    </location>
</feature>
<comment type="caution">
    <text evidence="3">The sequence shown here is derived from an EMBL/GenBank/DDBJ whole genome shotgun (WGS) entry which is preliminary data.</text>
</comment>
<gene>
    <name evidence="3" type="ORF">AB1Y20_001372</name>
</gene>
<comment type="similarity">
    <text evidence="1">Belongs to the universal stress protein A family.</text>
</comment>
<evidence type="ECO:0000313" key="4">
    <source>
        <dbReference type="Proteomes" id="UP001515480"/>
    </source>
</evidence>
<name>A0AB34KDG9_PRYPA</name>
<feature type="domain" description="UspA" evidence="2">
    <location>
        <begin position="180"/>
        <end position="304"/>
    </location>
</feature>
<proteinExistence type="inferred from homology"/>